<dbReference type="PANTHER" id="PTHR30204:SF69">
    <property type="entry name" value="MERR-FAMILY TRANSCRIPTIONAL REGULATOR"/>
    <property type="match status" value="1"/>
</dbReference>
<gene>
    <name evidence="7" type="ORF">J2Z17_004943</name>
</gene>
<organism evidence="7 8">
    <name type="scientific">Rhizobium halophytocola</name>
    <dbReference type="NCBI Taxonomy" id="735519"/>
    <lineage>
        <taxon>Bacteria</taxon>
        <taxon>Pseudomonadati</taxon>
        <taxon>Pseudomonadota</taxon>
        <taxon>Alphaproteobacteria</taxon>
        <taxon>Hyphomicrobiales</taxon>
        <taxon>Rhizobiaceae</taxon>
        <taxon>Rhizobium/Agrobacterium group</taxon>
        <taxon>Rhizobium</taxon>
    </lineage>
</organism>
<dbReference type="InterPro" id="IPR047057">
    <property type="entry name" value="MerR_fam"/>
</dbReference>
<dbReference type="RefSeq" id="WP_245224335.1">
    <property type="nucleotide sequence ID" value="NZ_JAGGJU010000019.1"/>
</dbReference>
<name>A0ABS4E6A7_9HYPH</name>
<dbReference type="Proteomes" id="UP000759443">
    <property type="component" value="Unassembled WGS sequence"/>
</dbReference>
<feature type="domain" description="HTH luxR-type" evidence="5">
    <location>
        <begin position="157"/>
        <end position="222"/>
    </location>
</feature>
<keyword evidence="8" id="KW-1185">Reference proteome</keyword>
<dbReference type="GO" id="GO:0003677">
    <property type="term" value="F:DNA binding"/>
    <property type="evidence" value="ECO:0007669"/>
    <property type="project" value="UniProtKB-KW"/>
</dbReference>
<dbReference type="Gene3D" id="1.10.1660.10">
    <property type="match status" value="1"/>
</dbReference>
<dbReference type="SMART" id="SM00421">
    <property type="entry name" value="HTH_LUXR"/>
    <property type="match status" value="1"/>
</dbReference>
<dbReference type="SUPFAM" id="SSF46955">
    <property type="entry name" value="Putative DNA-binding domain"/>
    <property type="match status" value="1"/>
</dbReference>
<evidence type="ECO:0000313" key="7">
    <source>
        <dbReference type="EMBL" id="MBP1853482.1"/>
    </source>
</evidence>
<evidence type="ECO:0000256" key="4">
    <source>
        <dbReference type="ARBA" id="ARBA00023163"/>
    </source>
</evidence>
<dbReference type="Gene3D" id="1.10.10.10">
    <property type="entry name" value="Winged helix-like DNA-binding domain superfamily/Winged helix DNA-binding domain"/>
    <property type="match status" value="1"/>
</dbReference>
<dbReference type="PANTHER" id="PTHR30204">
    <property type="entry name" value="REDOX-CYCLING DRUG-SENSING TRANSCRIPTIONAL ACTIVATOR SOXR"/>
    <property type="match status" value="1"/>
</dbReference>
<evidence type="ECO:0000256" key="2">
    <source>
        <dbReference type="ARBA" id="ARBA00023015"/>
    </source>
</evidence>
<dbReference type="InterPro" id="IPR009061">
    <property type="entry name" value="DNA-bd_dom_put_sf"/>
</dbReference>
<protein>
    <submittedName>
        <fullName evidence="7">DNA-binding transcriptional MerR regulator</fullName>
    </submittedName>
</protein>
<comment type="caution">
    <text evidence="7">The sequence shown here is derived from an EMBL/GenBank/DDBJ whole genome shotgun (WGS) entry which is preliminary data.</text>
</comment>
<accession>A0ABS4E6A7</accession>
<sequence>MVGEGTPTGMNGAHAPLFCALQYLPQIALPSQTPAAPIAIAEMAELFGVTHRTLHFYEQKGLLTCGRDGARRVYSDGDVARMALISLCRDVGMPVAAIQDLFDELLSAGSYAQANAIFQLALRRHLDGLVVSLTTLQRQAEQIESLLDLDIPPAPQAPPPAIDLSRQERHCLELMAEGYTTVRLAHVLELTKPDVETLERTLIRKFKAHNRFQAVAKAVLLGYVSTHEGGTDGRAQDAARRRQIWNS</sequence>
<dbReference type="InterPro" id="IPR000551">
    <property type="entry name" value="MerR-type_HTH_dom"/>
</dbReference>
<keyword evidence="3 7" id="KW-0238">DNA-binding</keyword>
<dbReference type="InterPro" id="IPR000792">
    <property type="entry name" value="Tscrpt_reg_LuxR_C"/>
</dbReference>
<evidence type="ECO:0000313" key="8">
    <source>
        <dbReference type="Proteomes" id="UP000759443"/>
    </source>
</evidence>
<dbReference type="CDD" id="cd00592">
    <property type="entry name" value="HTH_MerR-like"/>
    <property type="match status" value="1"/>
</dbReference>
<feature type="domain" description="HTH merR-type" evidence="6">
    <location>
        <begin position="40"/>
        <end position="104"/>
    </location>
</feature>
<keyword evidence="4" id="KW-0804">Transcription</keyword>
<dbReference type="InterPro" id="IPR036388">
    <property type="entry name" value="WH-like_DNA-bd_sf"/>
</dbReference>
<dbReference type="Pfam" id="PF00196">
    <property type="entry name" value="GerE"/>
    <property type="match status" value="1"/>
</dbReference>
<dbReference type="InterPro" id="IPR016032">
    <property type="entry name" value="Sig_transdc_resp-reg_C-effctor"/>
</dbReference>
<evidence type="ECO:0000256" key="1">
    <source>
        <dbReference type="ARBA" id="ARBA00022491"/>
    </source>
</evidence>
<evidence type="ECO:0000256" key="3">
    <source>
        <dbReference type="ARBA" id="ARBA00023125"/>
    </source>
</evidence>
<dbReference type="Pfam" id="PF13411">
    <property type="entry name" value="MerR_1"/>
    <property type="match status" value="1"/>
</dbReference>
<reference evidence="7 8" key="1">
    <citation type="submission" date="2021-03" db="EMBL/GenBank/DDBJ databases">
        <title>Genomic Encyclopedia of Type Strains, Phase IV (KMG-IV): sequencing the most valuable type-strain genomes for metagenomic binning, comparative biology and taxonomic classification.</title>
        <authorList>
            <person name="Goeker M."/>
        </authorList>
    </citation>
    <scope>NUCLEOTIDE SEQUENCE [LARGE SCALE GENOMIC DNA]</scope>
    <source>
        <strain evidence="7 8">DSM 21600</strain>
    </source>
</reference>
<keyword evidence="1" id="KW-0678">Repressor</keyword>
<dbReference type="SUPFAM" id="SSF46894">
    <property type="entry name" value="C-terminal effector domain of the bipartite response regulators"/>
    <property type="match status" value="1"/>
</dbReference>
<keyword evidence="2" id="KW-0805">Transcription regulation</keyword>
<evidence type="ECO:0000259" key="6">
    <source>
        <dbReference type="PROSITE" id="PS50937"/>
    </source>
</evidence>
<proteinExistence type="predicted"/>
<evidence type="ECO:0000259" key="5">
    <source>
        <dbReference type="PROSITE" id="PS50043"/>
    </source>
</evidence>
<dbReference type="PROSITE" id="PS50937">
    <property type="entry name" value="HTH_MERR_2"/>
    <property type="match status" value="1"/>
</dbReference>
<dbReference type="EMBL" id="JAGGJU010000019">
    <property type="protein sequence ID" value="MBP1853482.1"/>
    <property type="molecule type" value="Genomic_DNA"/>
</dbReference>
<dbReference type="PROSITE" id="PS50043">
    <property type="entry name" value="HTH_LUXR_2"/>
    <property type="match status" value="1"/>
</dbReference>
<dbReference type="SMART" id="SM00422">
    <property type="entry name" value="HTH_MERR"/>
    <property type="match status" value="1"/>
</dbReference>